<dbReference type="Proteomes" id="UP001431783">
    <property type="component" value="Unassembled WGS sequence"/>
</dbReference>
<keyword evidence="2" id="KW-1185">Reference proteome</keyword>
<dbReference type="AlphaFoldDB" id="A0AAW1UNZ9"/>
<gene>
    <name evidence="1" type="ORF">WA026_023637</name>
</gene>
<evidence type="ECO:0000313" key="2">
    <source>
        <dbReference type="Proteomes" id="UP001431783"/>
    </source>
</evidence>
<proteinExistence type="predicted"/>
<accession>A0AAW1UNZ9</accession>
<dbReference type="EMBL" id="JARQZJ010000086">
    <property type="protein sequence ID" value="KAK9882883.1"/>
    <property type="molecule type" value="Genomic_DNA"/>
</dbReference>
<comment type="caution">
    <text evidence="1">The sequence shown here is derived from an EMBL/GenBank/DDBJ whole genome shotgun (WGS) entry which is preliminary data.</text>
</comment>
<evidence type="ECO:0000313" key="1">
    <source>
        <dbReference type="EMBL" id="KAK9882883.1"/>
    </source>
</evidence>
<organism evidence="1 2">
    <name type="scientific">Henosepilachna vigintioctopunctata</name>
    <dbReference type="NCBI Taxonomy" id="420089"/>
    <lineage>
        <taxon>Eukaryota</taxon>
        <taxon>Metazoa</taxon>
        <taxon>Ecdysozoa</taxon>
        <taxon>Arthropoda</taxon>
        <taxon>Hexapoda</taxon>
        <taxon>Insecta</taxon>
        <taxon>Pterygota</taxon>
        <taxon>Neoptera</taxon>
        <taxon>Endopterygota</taxon>
        <taxon>Coleoptera</taxon>
        <taxon>Polyphaga</taxon>
        <taxon>Cucujiformia</taxon>
        <taxon>Coccinelloidea</taxon>
        <taxon>Coccinellidae</taxon>
        <taxon>Epilachninae</taxon>
        <taxon>Epilachnini</taxon>
        <taxon>Henosepilachna</taxon>
    </lineage>
</organism>
<protein>
    <submittedName>
        <fullName evidence="1">Uncharacterized protein</fullName>
    </submittedName>
</protein>
<sequence>MERLQLKFQLLNGPDEKSNILCVTEITTQDGHTCKIPDDYCNVIYHVELIKTAKFTIVKKALKKINQMRNVWVSLTKELKNIYYDDGILQFDDEYLEEITHMKETEVTSNDPEEPLAKLLEKLLEMNHEKNIGRLANDFIIEKFDGITAQLHFTNER</sequence>
<reference evidence="1 2" key="1">
    <citation type="submission" date="2023-03" db="EMBL/GenBank/DDBJ databases">
        <title>Genome insight into feeding habits of ladybird beetles.</title>
        <authorList>
            <person name="Li H.-S."/>
            <person name="Huang Y.-H."/>
            <person name="Pang H."/>
        </authorList>
    </citation>
    <scope>NUCLEOTIDE SEQUENCE [LARGE SCALE GENOMIC DNA]</scope>
    <source>
        <strain evidence="1">SYSU_2023b</strain>
        <tissue evidence="1">Whole body</tissue>
    </source>
</reference>
<name>A0AAW1UNZ9_9CUCU</name>